<dbReference type="AlphaFoldDB" id="A0A3N9XG42"/>
<dbReference type="EMBL" id="QGSY01000123">
    <property type="protein sequence ID" value="RQX12095.1"/>
    <property type="molecule type" value="Genomic_DNA"/>
</dbReference>
<dbReference type="InterPro" id="IPR022603">
    <property type="entry name" value="DUF3152"/>
</dbReference>
<reference evidence="3 4" key="1">
    <citation type="submission" date="2018-05" db="EMBL/GenBank/DDBJ databases">
        <title>Micromonospora from Atacama Desert.</title>
        <authorList>
            <person name="Carro L."/>
            <person name="Goodfellow M."/>
            <person name="Klenk H.-P."/>
        </authorList>
    </citation>
    <scope>NUCLEOTIDE SEQUENCE [LARGE SCALE GENOMIC DNA]</scope>
    <source>
        <strain evidence="3 4">LB32</strain>
    </source>
</reference>
<comment type="caution">
    <text evidence="3">The sequence shown here is derived from an EMBL/GenBank/DDBJ whole genome shotgun (WGS) entry which is preliminary data.</text>
</comment>
<dbReference type="SUPFAM" id="SSF55486">
    <property type="entry name" value="Metalloproteases ('zincins'), catalytic domain"/>
    <property type="match status" value="1"/>
</dbReference>
<name>A0A3N9XG42_9ACTN</name>
<evidence type="ECO:0000313" key="3">
    <source>
        <dbReference type="EMBL" id="RQX12095.1"/>
    </source>
</evidence>
<sequence length="299" mass="31397">MFLTGSHVAFRCSHWPVITPGGFDVRINGRLLVPISLAVVLATAACGLSAPASGQADVPLSGATAQNPDPSPSDTPTSSPTPEIPTDAQIPTRAAGTFTTATGTGRVIGKGKKRVRYSVSVEKGIAWGDIPAWKPDRFAASIEQVLAAPNGWSTSAQHPVTNAAVNLNRASWSFQRVGTSKVDVDVRLATPRTVDRLCGASGVDTEGVYSCKYGKTIMINLRRWLQGSPGYPVSIDEYHAGVINHEFGHFLGFAHMKCGGRGKPAPVMMTQTMGLGGCVPNVSPFVGNGQFVSGPWAPS</sequence>
<keyword evidence="4" id="KW-1185">Reference proteome</keyword>
<dbReference type="Proteomes" id="UP000266889">
    <property type="component" value="Unassembled WGS sequence"/>
</dbReference>
<proteinExistence type="predicted"/>
<gene>
    <name evidence="3" type="ORF">DLJ58_06495</name>
</gene>
<feature type="region of interest" description="Disordered" evidence="1">
    <location>
        <begin position="56"/>
        <end position="103"/>
    </location>
</feature>
<evidence type="ECO:0000259" key="2">
    <source>
        <dbReference type="Pfam" id="PF11350"/>
    </source>
</evidence>
<evidence type="ECO:0000256" key="1">
    <source>
        <dbReference type="SAM" id="MobiDB-lite"/>
    </source>
</evidence>
<feature type="domain" description="DUF3152" evidence="2">
    <location>
        <begin position="85"/>
        <end position="275"/>
    </location>
</feature>
<evidence type="ECO:0000313" key="4">
    <source>
        <dbReference type="Proteomes" id="UP000266889"/>
    </source>
</evidence>
<protein>
    <recommendedName>
        <fullName evidence="2">DUF3152 domain-containing protein</fullName>
    </recommendedName>
</protein>
<feature type="compositionally biased region" description="Low complexity" evidence="1">
    <location>
        <begin position="72"/>
        <end position="103"/>
    </location>
</feature>
<accession>A0A3N9XG42</accession>
<dbReference type="Pfam" id="PF11350">
    <property type="entry name" value="DUF3152"/>
    <property type="match status" value="1"/>
</dbReference>
<organism evidence="3 4">
    <name type="scientific">Micromonospora arida</name>
    <dbReference type="NCBI Taxonomy" id="2203715"/>
    <lineage>
        <taxon>Bacteria</taxon>
        <taxon>Bacillati</taxon>
        <taxon>Actinomycetota</taxon>
        <taxon>Actinomycetes</taxon>
        <taxon>Micromonosporales</taxon>
        <taxon>Micromonosporaceae</taxon>
        <taxon>Micromonospora</taxon>
    </lineage>
</organism>